<dbReference type="PROSITE" id="PS50090">
    <property type="entry name" value="MYB_LIKE"/>
    <property type="match status" value="1"/>
</dbReference>
<sequence>MVNDTEDLNLPLDEDDIALLNSPPYLGEITVEENGSAQCGDDDSDVITAPDVFPYTHVPPKKRHYVRTSDSFKSFEWLNNEDACVVCDIADSFVVPCSGNGCHLAVHRTCVEFGCEDPAMSYCPFCWFKNQEMRSMVVEAAKALIRYGCSKAKDMEKSLPMHLQLQENLDLINEIVKQVKARNSQLEVDMEKVQQTTCRQVSFLISDRPKRVLWTVKEEEMLRMGVELYASKINKNMPWRKILEMGKGIFHNARKPSDLKDKWKNIAHM</sequence>
<dbReference type="SUPFAM" id="SSF46689">
    <property type="entry name" value="Homeodomain-like"/>
    <property type="match status" value="1"/>
</dbReference>
<evidence type="ECO:0000313" key="3">
    <source>
        <dbReference type="Proteomes" id="UP001558713"/>
    </source>
</evidence>
<dbReference type="InterPro" id="IPR009057">
    <property type="entry name" value="Homeodomain-like_sf"/>
</dbReference>
<comment type="caution">
    <text evidence="2">The sequence shown here is derived from an EMBL/GenBank/DDBJ whole genome shotgun (WGS) entry which is preliminary data.</text>
</comment>
<dbReference type="Proteomes" id="UP001558713">
    <property type="component" value="Unassembled WGS sequence"/>
</dbReference>
<dbReference type="InterPro" id="IPR001005">
    <property type="entry name" value="SANT/Myb"/>
</dbReference>
<evidence type="ECO:0000259" key="1">
    <source>
        <dbReference type="PROSITE" id="PS50090"/>
    </source>
</evidence>
<dbReference type="CDD" id="cd11660">
    <property type="entry name" value="SANT_TRF"/>
    <property type="match status" value="1"/>
</dbReference>
<evidence type="ECO:0000313" key="2">
    <source>
        <dbReference type="EMBL" id="KAL1220699.1"/>
    </source>
</evidence>
<keyword evidence="3" id="KW-1185">Reference proteome</keyword>
<dbReference type="PANTHER" id="PTHR47863:SF5">
    <property type="entry name" value="HOMEODOMAIN-LIKE PROTEIN WITH RING_FYVE_PHD-TYPE ZINC FINGER DOMAIN-CONTAINING PROTEIN-RELATED"/>
    <property type="match status" value="1"/>
</dbReference>
<dbReference type="PANTHER" id="PTHR47863">
    <property type="entry name" value="RING/FYVE/PHD ZINC FINGER SUPERFAMILY PROTEIN"/>
    <property type="match status" value="1"/>
</dbReference>
<protein>
    <recommendedName>
        <fullName evidence="1">Myb-like domain-containing protein</fullName>
    </recommendedName>
</protein>
<feature type="domain" description="Myb-like" evidence="1">
    <location>
        <begin position="206"/>
        <end position="267"/>
    </location>
</feature>
<dbReference type="Gene3D" id="1.10.10.60">
    <property type="entry name" value="Homeodomain-like"/>
    <property type="match status" value="1"/>
</dbReference>
<reference evidence="2 3" key="1">
    <citation type="submission" date="2024-04" db="EMBL/GenBank/DDBJ databases">
        <title>Genome assembly C_amara_ONT_v2.</title>
        <authorList>
            <person name="Yant L."/>
            <person name="Moore C."/>
            <person name="Slenker M."/>
        </authorList>
    </citation>
    <scope>NUCLEOTIDE SEQUENCE [LARGE SCALE GENOMIC DNA]</scope>
    <source>
        <tissue evidence="2">Leaf</tissue>
    </source>
</reference>
<dbReference type="AlphaFoldDB" id="A0ABD1BU22"/>
<dbReference type="EMBL" id="JBANAX010000148">
    <property type="protein sequence ID" value="KAL1220699.1"/>
    <property type="molecule type" value="Genomic_DNA"/>
</dbReference>
<name>A0ABD1BU22_CARAN</name>
<accession>A0ABD1BU22</accession>
<gene>
    <name evidence="2" type="ORF">V5N11_035502</name>
</gene>
<proteinExistence type="predicted"/>
<organism evidence="2 3">
    <name type="scientific">Cardamine amara subsp. amara</name>
    <dbReference type="NCBI Taxonomy" id="228776"/>
    <lineage>
        <taxon>Eukaryota</taxon>
        <taxon>Viridiplantae</taxon>
        <taxon>Streptophyta</taxon>
        <taxon>Embryophyta</taxon>
        <taxon>Tracheophyta</taxon>
        <taxon>Spermatophyta</taxon>
        <taxon>Magnoliopsida</taxon>
        <taxon>eudicotyledons</taxon>
        <taxon>Gunneridae</taxon>
        <taxon>Pentapetalae</taxon>
        <taxon>rosids</taxon>
        <taxon>malvids</taxon>
        <taxon>Brassicales</taxon>
        <taxon>Brassicaceae</taxon>
        <taxon>Cardamineae</taxon>
        <taxon>Cardamine</taxon>
    </lineage>
</organism>